<dbReference type="GO" id="GO:0046872">
    <property type="term" value="F:metal ion binding"/>
    <property type="evidence" value="ECO:0007669"/>
    <property type="project" value="UniProtKB-KW"/>
</dbReference>
<sequence>MHIHEYQAKKILKKYNVRVQDGVLVSSKKSIKSSLEKIKSFPVFIKAQVHAGGRKKSGAVQRAVSHKDAEQKLSEIIGMKIVNNQTGPEGKTVMKAYVESAIDIKSEFYISLVINRSLAKPMFIISKSGGTEIEALAKTDPDKIIKIPIDICIGVQDFHIRKILYVLGLSESNFDELKNLINGIYNAFMENDADQIEINPVALDNENKLIALDAKMNFDENAYYRQQNIFKLKDRSGYSKSEKLAEKYNLSFIKMDGSI</sequence>
<dbReference type="Gene3D" id="3.30.470.20">
    <property type="entry name" value="ATP-grasp fold, B domain"/>
    <property type="match status" value="1"/>
</dbReference>
<reference evidence="7" key="1">
    <citation type="submission" date="2020-05" db="UniProtKB">
        <authorList>
            <consortium name="EnsemblMetazoa"/>
        </authorList>
    </citation>
    <scope>IDENTIFICATION</scope>
    <source>
        <strain evidence="7">BB02</strain>
    </source>
</reference>
<feature type="domain" description="ATP-grasp fold succinyl-CoA synthetase-type" evidence="6">
    <location>
        <begin position="3"/>
        <end position="202"/>
    </location>
</feature>
<evidence type="ECO:0000259" key="6">
    <source>
        <dbReference type="Pfam" id="PF08442"/>
    </source>
</evidence>
<dbReference type="InterPro" id="IPR013815">
    <property type="entry name" value="ATP_grasp_subdomain_1"/>
</dbReference>
<comment type="cofactor">
    <cofactor evidence="1">
        <name>Mg(2+)</name>
        <dbReference type="ChEBI" id="CHEBI:18420"/>
    </cofactor>
</comment>
<proteinExistence type="predicted"/>
<dbReference type="AlphaFoldDB" id="A0A2C9L646"/>
<dbReference type="VEuPathDB" id="VectorBase:BGLAX_045190"/>
<protein>
    <recommendedName>
        <fullName evidence="6">ATP-grasp fold succinyl-CoA synthetase-type domain-containing protein</fullName>
    </recommendedName>
</protein>
<dbReference type="GO" id="GO:0004775">
    <property type="term" value="F:succinate-CoA ligase (ADP-forming) activity"/>
    <property type="evidence" value="ECO:0007669"/>
    <property type="project" value="TreeGrafter"/>
</dbReference>
<keyword evidence="3" id="KW-0479">Metal-binding</keyword>
<dbReference type="Pfam" id="PF08442">
    <property type="entry name" value="ATP-grasp_2"/>
    <property type="match status" value="1"/>
</dbReference>
<dbReference type="InterPro" id="IPR013650">
    <property type="entry name" value="ATP-grasp_succ-CoA_synth-type"/>
</dbReference>
<evidence type="ECO:0000313" key="7">
    <source>
        <dbReference type="EnsemblMetazoa" id="BGLB027495-PA"/>
    </source>
</evidence>
<dbReference type="PANTHER" id="PTHR11815">
    <property type="entry name" value="SUCCINYL-COA SYNTHETASE BETA CHAIN"/>
    <property type="match status" value="1"/>
</dbReference>
<dbReference type="FunFam" id="3.30.470.20:FF:000002">
    <property type="entry name" value="Succinate--CoA ligase [ADP-forming] subunit beta"/>
    <property type="match status" value="1"/>
</dbReference>
<dbReference type="GO" id="GO:0042709">
    <property type="term" value="C:succinate-CoA ligase complex"/>
    <property type="evidence" value="ECO:0007669"/>
    <property type="project" value="TreeGrafter"/>
</dbReference>
<keyword evidence="4" id="KW-0547">Nucleotide-binding</keyword>
<dbReference type="VEuPathDB" id="VectorBase:BGLB027495"/>
<evidence type="ECO:0000256" key="3">
    <source>
        <dbReference type="ARBA" id="ARBA00022723"/>
    </source>
</evidence>
<dbReference type="GO" id="GO:0006104">
    <property type="term" value="P:succinyl-CoA metabolic process"/>
    <property type="evidence" value="ECO:0007669"/>
    <property type="project" value="TreeGrafter"/>
</dbReference>
<dbReference type="PANTHER" id="PTHR11815:SF10">
    <property type="entry name" value="SUCCINATE--COA LIGASE [GDP-FORMING] SUBUNIT BETA, MITOCHONDRIAL"/>
    <property type="match status" value="1"/>
</dbReference>
<dbReference type="EnsemblMetazoa" id="BGLB027495-RA">
    <property type="protein sequence ID" value="BGLB027495-PA"/>
    <property type="gene ID" value="BGLB027495"/>
</dbReference>
<name>A0A2C9L646_BIOGL</name>
<keyword evidence="5" id="KW-0460">Magnesium</keyword>
<accession>A0A2C9L646</accession>
<dbReference type="STRING" id="6526.A0A2C9L646"/>
<evidence type="ECO:0000256" key="2">
    <source>
        <dbReference type="ARBA" id="ARBA00022598"/>
    </source>
</evidence>
<keyword evidence="2" id="KW-0436">Ligase</keyword>
<dbReference type="GO" id="GO:0005524">
    <property type="term" value="F:ATP binding"/>
    <property type="evidence" value="ECO:0007669"/>
    <property type="project" value="InterPro"/>
</dbReference>
<evidence type="ECO:0000313" key="8">
    <source>
        <dbReference type="Proteomes" id="UP000076420"/>
    </source>
</evidence>
<evidence type="ECO:0000256" key="1">
    <source>
        <dbReference type="ARBA" id="ARBA00001946"/>
    </source>
</evidence>
<dbReference type="UniPathway" id="UPA00223">
    <property type="reaction ID" value="UER00999"/>
</dbReference>
<dbReference type="SUPFAM" id="SSF56059">
    <property type="entry name" value="Glutathione synthetase ATP-binding domain-like"/>
    <property type="match status" value="1"/>
</dbReference>
<dbReference type="Proteomes" id="UP000076420">
    <property type="component" value="Unassembled WGS sequence"/>
</dbReference>
<dbReference type="Gene3D" id="3.30.1490.20">
    <property type="entry name" value="ATP-grasp fold, A domain"/>
    <property type="match status" value="1"/>
</dbReference>
<organism evidence="7 8">
    <name type="scientific">Biomphalaria glabrata</name>
    <name type="common">Bloodfluke planorb</name>
    <name type="synonym">Freshwater snail</name>
    <dbReference type="NCBI Taxonomy" id="6526"/>
    <lineage>
        <taxon>Eukaryota</taxon>
        <taxon>Metazoa</taxon>
        <taxon>Spiralia</taxon>
        <taxon>Lophotrochozoa</taxon>
        <taxon>Mollusca</taxon>
        <taxon>Gastropoda</taxon>
        <taxon>Heterobranchia</taxon>
        <taxon>Euthyneura</taxon>
        <taxon>Panpulmonata</taxon>
        <taxon>Hygrophila</taxon>
        <taxon>Lymnaeoidea</taxon>
        <taxon>Planorbidae</taxon>
        <taxon>Biomphalaria</taxon>
    </lineage>
</organism>
<evidence type="ECO:0000256" key="5">
    <source>
        <dbReference type="ARBA" id="ARBA00022842"/>
    </source>
</evidence>
<evidence type="ECO:0000256" key="4">
    <source>
        <dbReference type="ARBA" id="ARBA00022741"/>
    </source>
</evidence>
<dbReference type="GO" id="GO:0006099">
    <property type="term" value="P:tricarboxylic acid cycle"/>
    <property type="evidence" value="ECO:0007669"/>
    <property type="project" value="UniProtKB-UniPathway"/>
</dbReference>
<dbReference type="GO" id="GO:0005829">
    <property type="term" value="C:cytosol"/>
    <property type="evidence" value="ECO:0007669"/>
    <property type="project" value="TreeGrafter"/>
</dbReference>